<dbReference type="AlphaFoldDB" id="A0A9P5PB12"/>
<keyword evidence="2" id="KW-1185">Reference proteome</keyword>
<protein>
    <submittedName>
        <fullName evidence="1">Uncharacterized protein</fullName>
    </submittedName>
</protein>
<proteinExistence type="predicted"/>
<dbReference type="OrthoDB" id="5570013at2759"/>
<dbReference type="EMBL" id="JADNRY010000297">
    <property type="protein sequence ID" value="KAF9059502.1"/>
    <property type="molecule type" value="Genomic_DNA"/>
</dbReference>
<sequence>MPPSHQLLHPYIEIIAKVNKPNLLSLRNLGYRIFFVSRGDLSSGTVDQTQSDQLDVHCVSIKLALEYFPSDLLRLVKVCDVKRQEKENQYGVGIFDFKVAIILPKLRTGVLKIKNFETDMPMFAHQLDNLAPTSHRNICNPVLLTLPSLSRGRKPQPRPLPSNTEVTFPAPPQPTTHYYPPPQNLHLKTFSSRSPLDIALPKTYEGAFEVETSMRSAFVALKVILGLGLGLDSEGFAGYLVWVGWVSRSGFRGGWRS</sequence>
<evidence type="ECO:0000313" key="1">
    <source>
        <dbReference type="EMBL" id="KAF9059502.1"/>
    </source>
</evidence>
<accession>A0A9P5PB12</accession>
<name>A0A9P5PB12_9AGAR</name>
<evidence type="ECO:0000313" key="2">
    <source>
        <dbReference type="Proteomes" id="UP000772434"/>
    </source>
</evidence>
<organism evidence="1 2">
    <name type="scientific">Rhodocollybia butyracea</name>
    <dbReference type="NCBI Taxonomy" id="206335"/>
    <lineage>
        <taxon>Eukaryota</taxon>
        <taxon>Fungi</taxon>
        <taxon>Dikarya</taxon>
        <taxon>Basidiomycota</taxon>
        <taxon>Agaricomycotina</taxon>
        <taxon>Agaricomycetes</taxon>
        <taxon>Agaricomycetidae</taxon>
        <taxon>Agaricales</taxon>
        <taxon>Marasmiineae</taxon>
        <taxon>Omphalotaceae</taxon>
        <taxon>Rhodocollybia</taxon>
    </lineage>
</organism>
<comment type="caution">
    <text evidence="1">The sequence shown here is derived from an EMBL/GenBank/DDBJ whole genome shotgun (WGS) entry which is preliminary data.</text>
</comment>
<gene>
    <name evidence="1" type="ORF">BDP27DRAFT_1407596</name>
</gene>
<dbReference type="Proteomes" id="UP000772434">
    <property type="component" value="Unassembled WGS sequence"/>
</dbReference>
<reference evidence="1" key="1">
    <citation type="submission" date="2020-11" db="EMBL/GenBank/DDBJ databases">
        <authorList>
            <consortium name="DOE Joint Genome Institute"/>
            <person name="Ahrendt S."/>
            <person name="Riley R."/>
            <person name="Andreopoulos W."/>
            <person name="Labutti K."/>
            <person name="Pangilinan J."/>
            <person name="Ruiz-Duenas F.J."/>
            <person name="Barrasa J.M."/>
            <person name="Sanchez-Garcia M."/>
            <person name="Camarero S."/>
            <person name="Miyauchi S."/>
            <person name="Serrano A."/>
            <person name="Linde D."/>
            <person name="Babiker R."/>
            <person name="Drula E."/>
            <person name="Ayuso-Fernandez I."/>
            <person name="Pacheco R."/>
            <person name="Padilla G."/>
            <person name="Ferreira P."/>
            <person name="Barriuso J."/>
            <person name="Kellner H."/>
            <person name="Castanera R."/>
            <person name="Alfaro M."/>
            <person name="Ramirez L."/>
            <person name="Pisabarro A.G."/>
            <person name="Kuo A."/>
            <person name="Tritt A."/>
            <person name="Lipzen A."/>
            <person name="He G."/>
            <person name="Yan M."/>
            <person name="Ng V."/>
            <person name="Cullen D."/>
            <person name="Martin F."/>
            <person name="Rosso M.-N."/>
            <person name="Henrissat B."/>
            <person name="Hibbett D."/>
            <person name="Martinez A.T."/>
            <person name="Grigoriev I.V."/>
        </authorList>
    </citation>
    <scope>NUCLEOTIDE SEQUENCE</scope>
    <source>
        <strain evidence="1">AH 40177</strain>
    </source>
</reference>